<dbReference type="EMBL" id="JAENHN010000002">
    <property type="protein sequence ID" value="MBK1809161.1"/>
    <property type="molecule type" value="Genomic_DNA"/>
</dbReference>
<reference evidence="2" key="1">
    <citation type="submission" date="2021-01" db="EMBL/GenBank/DDBJ databases">
        <title>Genome public.</title>
        <authorList>
            <person name="Liu C."/>
            <person name="Sun Q."/>
        </authorList>
    </citation>
    <scope>NUCLEOTIDE SEQUENCE [LARGE SCALE GENOMIC DNA]</scope>
    <source>
        <strain evidence="2">YIM B02505</strain>
    </source>
</reference>
<comment type="caution">
    <text evidence="1">The sequence shown here is derived from an EMBL/GenBank/DDBJ whole genome shotgun (WGS) entry which is preliminary data.</text>
</comment>
<evidence type="ECO:0000313" key="1">
    <source>
        <dbReference type="EMBL" id="MBK1809161.1"/>
    </source>
</evidence>
<accession>A0ABS1EII9</accession>
<dbReference type="Proteomes" id="UP000596739">
    <property type="component" value="Unassembled WGS sequence"/>
</dbReference>
<gene>
    <name evidence="1" type="ORF">JHL18_00670</name>
</gene>
<name>A0ABS1EII9_9CLOT</name>
<organism evidence="1 2">
    <name type="scientific">Clostridium yunnanense</name>
    <dbReference type="NCBI Taxonomy" id="2800325"/>
    <lineage>
        <taxon>Bacteria</taxon>
        <taxon>Bacillati</taxon>
        <taxon>Bacillota</taxon>
        <taxon>Clostridia</taxon>
        <taxon>Eubacteriales</taxon>
        <taxon>Clostridiaceae</taxon>
        <taxon>Clostridium</taxon>
    </lineage>
</organism>
<sequence>MRKNIFFKMAISGMITSVRPYLQIPRMERERSRNKSVRYELTVGCLAVSNYK</sequence>
<evidence type="ECO:0000313" key="2">
    <source>
        <dbReference type="Proteomes" id="UP000596739"/>
    </source>
</evidence>
<proteinExistence type="predicted"/>
<protein>
    <submittedName>
        <fullName evidence="1">Uncharacterized protein</fullName>
    </submittedName>
</protein>
<keyword evidence="2" id="KW-1185">Reference proteome</keyword>